<dbReference type="AlphaFoldDB" id="A0A1V9Z5K5"/>
<feature type="compositionally biased region" description="Basic and acidic residues" evidence="1">
    <location>
        <begin position="142"/>
        <end position="154"/>
    </location>
</feature>
<accession>A0A1V9Z5K5</accession>
<dbReference type="OrthoDB" id="78087at2759"/>
<dbReference type="EMBL" id="JNBS01002266">
    <property type="protein sequence ID" value="OQR93269.1"/>
    <property type="molecule type" value="Genomic_DNA"/>
</dbReference>
<reference evidence="2 3" key="1">
    <citation type="journal article" date="2014" name="Genome Biol. Evol.">
        <title>The secreted proteins of Achlya hypogyna and Thraustotheca clavata identify the ancestral oomycete secretome and reveal gene acquisitions by horizontal gene transfer.</title>
        <authorList>
            <person name="Misner I."/>
            <person name="Blouin N."/>
            <person name="Leonard G."/>
            <person name="Richards T.A."/>
            <person name="Lane C.E."/>
        </authorList>
    </citation>
    <scope>NUCLEOTIDE SEQUENCE [LARGE SCALE GENOMIC DNA]</scope>
    <source>
        <strain evidence="2 3">ATCC 34112</strain>
    </source>
</reference>
<protein>
    <submittedName>
        <fullName evidence="2">Uncharacterized protein</fullName>
    </submittedName>
</protein>
<evidence type="ECO:0000313" key="2">
    <source>
        <dbReference type="EMBL" id="OQR93269.1"/>
    </source>
</evidence>
<gene>
    <name evidence="2" type="ORF">THRCLA_22323</name>
</gene>
<organism evidence="2 3">
    <name type="scientific">Thraustotheca clavata</name>
    <dbReference type="NCBI Taxonomy" id="74557"/>
    <lineage>
        <taxon>Eukaryota</taxon>
        <taxon>Sar</taxon>
        <taxon>Stramenopiles</taxon>
        <taxon>Oomycota</taxon>
        <taxon>Saprolegniomycetes</taxon>
        <taxon>Saprolegniales</taxon>
        <taxon>Achlyaceae</taxon>
        <taxon>Thraustotheca</taxon>
    </lineage>
</organism>
<dbReference type="Gene3D" id="3.80.10.10">
    <property type="entry name" value="Ribonuclease Inhibitor"/>
    <property type="match status" value="1"/>
</dbReference>
<proteinExistence type="predicted"/>
<feature type="region of interest" description="Disordered" evidence="1">
    <location>
        <begin position="131"/>
        <end position="161"/>
    </location>
</feature>
<sequence length="578" mass="65230">MTDMGKDRRGRGKSKRLRVRLHEDGTVKKKTSEKVMVVNNYAAAFTAKAQMERIQDHKVNLLRAFEGIEKQRPKNIKPIKSMPKLQTNSSCTTIPVFDMTELMVLLQPDSMDRKDTKTRKIIELQKLDRPLSAKASHGNIGETKRPSSAKDRQRSPTKQIQVDDEVKRLLCRYYARFQPHITDLKKCTLPISHDIYHRRTLVANESTKLPHFHLNFHGMQLRGGGIPGFEVPLIPHIAVRTFTPRLLLSVDMSATHLTDSGCYAIATQLIQEPSITSLDVRSNGISVIGVRVLLEAVKCRAMYHAVNPRLPLVVALLVENSGVNMKEAYEAANEAEVSLAIEEHPDMTLNGLNQKPPLSKDSSNPRLDEPTMHPRRTRQKAKEIMLEIYQWSTSRYFFKYTSLPCDYCYRFKSISPYHATMQHELSSITQLNRSPPRDFLKSSTDDVPNPTYLATYLDTIEETIHHFQSDETIETLQCTTLTSQDLERTSVIASQVATTSIQSALRTISTLPEATKSIDIPRLNLPTTTSALLPSAIPWQKESMKVINSVARNVASASFFNALDKFTTTNKSSSNSLL</sequence>
<keyword evidence="3" id="KW-1185">Reference proteome</keyword>
<dbReference type="Proteomes" id="UP000243217">
    <property type="component" value="Unassembled WGS sequence"/>
</dbReference>
<evidence type="ECO:0000256" key="1">
    <source>
        <dbReference type="SAM" id="MobiDB-lite"/>
    </source>
</evidence>
<dbReference type="SUPFAM" id="SSF52047">
    <property type="entry name" value="RNI-like"/>
    <property type="match status" value="1"/>
</dbReference>
<name>A0A1V9Z5K5_9STRA</name>
<comment type="caution">
    <text evidence="2">The sequence shown here is derived from an EMBL/GenBank/DDBJ whole genome shotgun (WGS) entry which is preliminary data.</text>
</comment>
<evidence type="ECO:0000313" key="3">
    <source>
        <dbReference type="Proteomes" id="UP000243217"/>
    </source>
</evidence>
<dbReference type="InterPro" id="IPR032675">
    <property type="entry name" value="LRR_dom_sf"/>
</dbReference>
<feature type="region of interest" description="Disordered" evidence="1">
    <location>
        <begin position="348"/>
        <end position="378"/>
    </location>
</feature>